<organism evidence="2 3">
    <name type="scientific">Paraburkholderia phenoliruptrix</name>
    <dbReference type="NCBI Taxonomy" id="252970"/>
    <lineage>
        <taxon>Bacteria</taxon>
        <taxon>Pseudomonadati</taxon>
        <taxon>Pseudomonadota</taxon>
        <taxon>Betaproteobacteria</taxon>
        <taxon>Burkholderiales</taxon>
        <taxon>Burkholderiaceae</taxon>
        <taxon>Paraburkholderia</taxon>
    </lineage>
</organism>
<accession>A0A6J5B3Z3</accession>
<dbReference type="Proteomes" id="UP000494249">
    <property type="component" value="Unassembled WGS sequence"/>
</dbReference>
<evidence type="ECO:0000313" key="3">
    <source>
        <dbReference type="Proteomes" id="UP000494249"/>
    </source>
</evidence>
<protein>
    <submittedName>
        <fullName evidence="2">Uncharacterized protein</fullName>
    </submittedName>
</protein>
<keyword evidence="1" id="KW-0472">Membrane</keyword>
<keyword evidence="1" id="KW-0812">Transmembrane</keyword>
<dbReference type="RefSeq" id="WP_028363550.1">
    <property type="nucleotide sequence ID" value="NZ_CADFGL010000012.1"/>
</dbReference>
<evidence type="ECO:0000313" key="2">
    <source>
        <dbReference type="EMBL" id="CAB3690973.1"/>
    </source>
</evidence>
<dbReference type="AlphaFoldDB" id="A0A6J5B3Z3"/>
<gene>
    <name evidence="2" type="ORF">LMG22037_02980</name>
</gene>
<evidence type="ECO:0000256" key="1">
    <source>
        <dbReference type="SAM" id="Phobius"/>
    </source>
</evidence>
<reference evidence="2 3" key="1">
    <citation type="submission" date="2020-04" db="EMBL/GenBank/DDBJ databases">
        <authorList>
            <person name="De Canck E."/>
        </authorList>
    </citation>
    <scope>NUCLEOTIDE SEQUENCE [LARGE SCALE GENOMIC DNA]</scope>
    <source>
        <strain evidence="2 3">LMG 22037</strain>
    </source>
</reference>
<sequence length="65" mass="6951">MKWTVALLIMLAVLASAVAALLMARLPAEQAIRLAGYAATAAFAALISFVIRRRNARAQRGKRVG</sequence>
<feature type="transmembrane region" description="Helical" evidence="1">
    <location>
        <begin position="30"/>
        <end position="51"/>
    </location>
</feature>
<name>A0A6J5B3Z3_9BURK</name>
<keyword evidence="1" id="KW-1133">Transmembrane helix</keyword>
<dbReference type="EMBL" id="CADIKB010000012">
    <property type="protein sequence ID" value="CAB3690973.1"/>
    <property type="molecule type" value="Genomic_DNA"/>
</dbReference>
<proteinExistence type="predicted"/>